<organism evidence="1 2">
    <name type="scientific">Eiseniibacteriota bacterium</name>
    <dbReference type="NCBI Taxonomy" id="2212470"/>
    <lineage>
        <taxon>Bacteria</taxon>
        <taxon>Candidatus Eiseniibacteriota</taxon>
    </lineage>
</organism>
<evidence type="ECO:0000313" key="1">
    <source>
        <dbReference type="EMBL" id="TMQ63607.1"/>
    </source>
</evidence>
<accession>A0A538TJ22</accession>
<dbReference type="Proteomes" id="UP000317366">
    <property type="component" value="Unassembled WGS sequence"/>
</dbReference>
<evidence type="ECO:0000313" key="2">
    <source>
        <dbReference type="Proteomes" id="UP000317366"/>
    </source>
</evidence>
<dbReference type="EMBL" id="VBOX01000056">
    <property type="protein sequence ID" value="TMQ63607.1"/>
    <property type="molecule type" value="Genomic_DNA"/>
</dbReference>
<protein>
    <recommendedName>
        <fullName evidence="3">Autotransporter outer membrane beta-barrel domain-containing protein</fullName>
    </recommendedName>
</protein>
<proteinExistence type="predicted"/>
<name>A0A538TJ22_UNCEI</name>
<reference evidence="1 2" key="1">
    <citation type="journal article" date="2019" name="Nat. Microbiol.">
        <title>Mediterranean grassland soil C-N compound turnover is dependent on rainfall and depth, and is mediated by genomically divergent microorganisms.</title>
        <authorList>
            <person name="Diamond S."/>
            <person name="Andeer P.F."/>
            <person name="Li Z."/>
            <person name="Crits-Christoph A."/>
            <person name="Burstein D."/>
            <person name="Anantharaman K."/>
            <person name="Lane K.R."/>
            <person name="Thomas B.C."/>
            <person name="Pan C."/>
            <person name="Northen T.R."/>
            <person name="Banfield J.F."/>
        </authorList>
    </citation>
    <scope>NUCLEOTIDE SEQUENCE [LARGE SCALE GENOMIC DNA]</scope>
    <source>
        <strain evidence="1">WS_7</strain>
    </source>
</reference>
<sequence>MLGEHIALRGGYVGQAALNEADRQPDYLYSYSYGAGLNFKMGDRPLSFDWAGTHMGEFFDDNQQVSLKIAF</sequence>
<evidence type="ECO:0008006" key="3">
    <source>
        <dbReference type="Google" id="ProtNLM"/>
    </source>
</evidence>
<comment type="caution">
    <text evidence="1">The sequence shown here is derived from an EMBL/GenBank/DDBJ whole genome shotgun (WGS) entry which is preliminary data.</text>
</comment>
<gene>
    <name evidence="1" type="ORF">E6K77_05040</name>
</gene>
<dbReference type="AlphaFoldDB" id="A0A538TJ22"/>